<dbReference type="AlphaFoldDB" id="A0A9X3WDK9"/>
<keyword evidence="1" id="KW-0812">Transmembrane</keyword>
<keyword evidence="1" id="KW-0472">Membrane</keyword>
<evidence type="ECO:0000313" key="3">
    <source>
        <dbReference type="EMBL" id="MDC3416145.1"/>
    </source>
</evidence>
<feature type="transmembrane region" description="Helical" evidence="1">
    <location>
        <begin position="48"/>
        <end position="67"/>
    </location>
</feature>
<name>A0A9X3WDK9_9BACI</name>
<dbReference type="SUPFAM" id="SSF50156">
    <property type="entry name" value="PDZ domain-like"/>
    <property type="match status" value="1"/>
</dbReference>
<keyword evidence="1" id="KW-1133">Transmembrane helix</keyword>
<dbReference type="Gene3D" id="2.30.42.10">
    <property type="match status" value="1"/>
</dbReference>
<dbReference type="RefSeq" id="WP_272445129.1">
    <property type="nucleotide sequence ID" value="NZ_JAMQKC010000002.1"/>
</dbReference>
<dbReference type="InterPro" id="IPR001478">
    <property type="entry name" value="PDZ"/>
</dbReference>
<feature type="transmembrane region" description="Helical" evidence="1">
    <location>
        <begin position="100"/>
        <end position="120"/>
    </location>
</feature>
<feature type="transmembrane region" description="Helical" evidence="1">
    <location>
        <begin position="249"/>
        <end position="279"/>
    </location>
</feature>
<keyword evidence="4" id="KW-1185">Reference proteome</keyword>
<organism evidence="3 4">
    <name type="scientific">Aquibacillus salsiterrae</name>
    <dbReference type="NCBI Taxonomy" id="2950439"/>
    <lineage>
        <taxon>Bacteria</taxon>
        <taxon>Bacillati</taxon>
        <taxon>Bacillota</taxon>
        <taxon>Bacilli</taxon>
        <taxon>Bacillales</taxon>
        <taxon>Bacillaceae</taxon>
        <taxon>Aquibacillus</taxon>
    </lineage>
</organism>
<reference evidence="3" key="1">
    <citation type="submission" date="2022-06" db="EMBL/GenBank/DDBJ databases">
        <title>Aquibacillus sp. a new bacterium isolated from soil saline samples.</title>
        <authorList>
            <person name="Galisteo C."/>
            <person name="De La Haba R."/>
            <person name="Sanchez-Porro C."/>
            <person name="Ventosa A."/>
        </authorList>
    </citation>
    <scope>NUCLEOTIDE SEQUENCE</scope>
    <source>
        <strain evidence="3">3ASR75-54</strain>
    </source>
</reference>
<accession>A0A9X3WDK9</accession>
<feature type="transmembrane region" description="Helical" evidence="1">
    <location>
        <begin position="20"/>
        <end position="36"/>
    </location>
</feature>
<feature type="transmembrane region" description="Helical" evidence="1">
    <location>
        <begin position="140"/>
        <end position="159"/>
    </location>
</feature>
<gene>
    <name evidence="3" type="ORF">NC799_04370</name>
</gene>
<feature type="domain" description="PDZ" evidence="2">
    <location>
        <begin position="280"/>
        <end position="361"/>
    </location>
</feature>
<dbReference type="Pfam" id="PF17820">
    <property type="entry name" value="PDZ_6"/>
    <property type="match status" value="1"/>
</dbReference>
<comment type="caution">
    <text evidence="3">The sequence shown here is derived from an EMBL/GenBank/DDBJ whole genome shotgun (WGS) entry which is preliminary data.</text>
</comment>
<dbReference type="InterPro" id="IPR041489">
    <property type="entry name" value="PDZ_6"/>
</dbReference>
<evidence type="ECO:0000259" key="2">
    <source>
        <dbReference type="SMART" id="SM00228"/>
    </source>
</evidence>
<evidence type="ECO:0000313" key="4">
    <source>
        <dbReference type="Proteomes" id="UP001145069"/>
    </source>
</evidence>
<dbReference type="EMBL" id="JAMQKC010000002">
    <property type="protein sequence ID" value="MDC3416145.1"/>
    <property type="molecule type" value="Genomic_DNA"/>
</dbReference>
<feature type="transmembrane region" description="Helical" evidence="1">
    <location>
        <begin position="73"/>
        <end position="93"/>
    </location>
</feature>
<dbReference type="SMART" id="SM00228">
    <property type="entry name" value="PDZ"/>
    <property type="match status" value="1"/>
</dbReference>
<proteinExistence type="predicted"/>
<protein>
    <submittedName>
        <fullName evidence="3">PDZ domain-containing protein</fullName>
    </submittedName>
</protein>
<feature type="transmembrane region" description="Helical" evidence="1">
    <location>
        <begin position="187"/>
        <end position="204"/>
    </location>
</feature>
<evidence type="ECO:0000256" key="1">
    <source>
        <dbReference type="SAM" id="Phobius"/>
    </source>
</evidence>
<sequence length="402" mass="44942">MEAWLLEIAKGIGKFFLHPLVYWFLIVTFLATYARIKRERRSFGSKVYPFFAEASQTLVLSLCAGVVLSLLAIGLGVVFSFPVLLLMTVITVLVTVTGRFSWLSAAYTMGFTYLLLFLLPTLPAGTLPTGWQEAFKRVNVISFTGILGLLIIIEAILMLQLKRRNTFPELVKGSRGKWIGQHRIKKIAMIPFFTLIPVGGIVPFASWWPIFPVGGESFGILLLPILIGFEHVSKGTAPLKASRRLGQSLLILGFLTTGIAMAGYYFPILTLVSVAVAIIGREMISYQFKWKDGQKQPFFSPDEAGLLVLDVMSGTPGERLGLMPGERIIKANGQVVINEQQFYEALQINSTYCKLDIRDERGELRFAQRALYQGEHHELGIIFVEANYFKKNHISKGRKKAE</sequence>
<dbReference type="Proteomes" id="UP001145069">
    <property type="component" value="Unassembled WGS sequence"/>
</dbReference>
<dbReference type="InterPro" id="IPR036034">
    <property type="entry name" value="PDZ_sf"/>
</dbReference>